<evidence type="ECO:0000256" key="1">
    <source>
        <dbReference type="ARBA" id="ARBA00001946"/>
    </source>
</evidence>
<dbReference type="NCBIfam" id="TIGR01865">
    <property type="entry name" value="cas_Csn1"/>
    <property type="match status" value="1"/>
</dbReference>
<dbReference type="Pfam" id="PF13395">
    <property type="entry name" value="HNH_4"/>
    <property type="match status" value="1"/>
</dbReference>
<keyword evidence="6 13" id="KW-0378">Hydrolase</keyword>
<keyword evidence="4" id="KW-0479">Metal-binding</keyword>
<dbReference type="GO" id="GO:0051607">
    <property type="term" value="P:defense response to virus"/>
    <property type="evidence" value="ECO:0007669"/>
    <property type="project" value="UniProtKB-UniRule"/>
</dbReference>
<comment type="similarity">
    <text evidence="2">Belongs to the CRISPR-associated protein Cas9 family. Subtype II-A subfamily.</text>
</comment>
<sequence length="1358" mass="158458">MKQGKRGYYLGLDIGTDSIGYAVTDEQYHLLRFHGNDAWGSHVFDSASLCDERRGFRSARRRLDRRQQRVKLLQEIFAKEIANIDPRFFIRLSESYRWRDDTDDRYIYFNEEEYTDIQYMRDYPTIHHLICELMENEEEHDIRLVYLACAWLVAHRGHFLSQLSVDNIDSLIDIESVYQKFLHFFIDNGCENPWIQDAELVGGILKEHIGVTEKHNRLGEIMLGNRKPSKDVRDTFLYSEYCIIRLLAGGTCKLRDLYGKEEYEDFGSVSLEMDDDKLAEIMINIGEDYELIAVLRSLHDWSVLADILDGQNGLTNISTAKVAIYEQHKKDLATLKYFIRKYCPEKYNAIFKDAREDNYVAYSYHYNNKLDGQIKKKADTETFSKFLIKIIHSIKPDKEDEIIYQDMDNRLGLRQFLPKQRNTDNRVIPHQLYEYELKKILENAAKYLSFLNQKEDGISNTEKIISIFKFKIPYYVGPLNKHSEFAWIDRKSGKILPWNYENMIDDDASEEAFIKKMTNQCTYLPGESVLPKDSLCYQKFMVLNEINNIKVDGRKISVGAKQGIYSDLFLKYKKVKRSQIEEYLISNGQLEKNRRETLSGIDIQIKSSLSSHIAFRRLLEQKILNEADVERIIERASYAEDKGRVAKWLRAKYPHLTEADIKYICKVKIKDFGRLSRTFLTGIEGACKETGEVATIISMMWESNDNLMELLSERYTFADTILEFKSDYYTERKQTLSERLDEMYVSNAVRRPIYRTLDIVKDLEKAFGKPEKIFIEMTRGAMPELKGKRTKSRQQQLLEYYDKCKEEDVRDLKQQLEALGEYVDNKLQSDRLFLYFMQFGKCAYSGMPISLERLMAGSKEYDIDHIYPQAYVKDDSIINNKVLVLSVANGEKKDVYPIKSEIRNKMQKTWSFWHHVGTISDEKYKRLIRSTPFTEDEKYGFINRQLTETSQSTKVVAELLKERYPEAEIVYSKAGLISDFRHEFDLYKSRSYNDLHHAVDAYLNIVVGNVYHMRFSRQWFNVNSSYSIKTKTLFTHTVNCNGKEVWNKDMLPGVLKTAKKNTAHFTKHATFKTGGLFDQNPVKKAPGLTPLKAGLPTEKYGGYNKAGVMFFIPVRYKSGKKTVLMVLSVELLYGNRFLEDEIFAKEYAKDRLQRMIGKSVDEIDFPIGMRPWKVNTILSLDGFRICITGNASGGKCLIAQPIMQFSSDEYWKYYLKKVEKFVEKVKNNSSYVYDVDYDAVQHEDNLKLYDLYLDKLQNSIYRKRINAPIQTLIEGREKFIDCSVIEQCQVLLNIHQVFGRMTSGCDLTLIGGKTRSASTVNFSSIILNWKKNYTDVRIIDQSASGLWEVVSENILEYL</sequence>
<dbReference type="InterPro" id="IPR055228">
    <property type="entry name" value="Cas9_RuvC"/>
</dbReference>
<comment type="subunit">
    <text evidence="12 13">Monomer. Binds crRNA and tracrRNA.</text>
</comment>
<keyword evidence="10 13" id="KW-0238">DNA-binding</keyword>
<dbReference type="InterPro" id="IPR032240">
    <property type="entry name" value="Cas9_REC"/>
</dbReference>
<dbReference type="RefSeq" id="WP_055300880.1">
    <property type="nucleotide sequence ID" value="NZ_CYYR01000001.1"/>
</dbReference>
<dbReference type="EC" id="3.1.-.-" evidence="13"/>
<dbReference type="Pfam" id="PF16595">
    <property type="entry name" value="Cas9_PI"/>
    <property type="match status" value="1"/>
</dbReference>
<dbReference type="InterPro" id="IPR032239">
    <property type="entry name" value="Cas9-BH"/>
</dbReference>
<evidence type="ECO:0000256" key="4">
    <source>
        <dbReference type="ARBA" id="ARBA00022723"/>
    </source>
</evidence>
<evidence type="ECO:0000256" key="11">
    <source>
        <dbReference type="ARBA" id="ARBA00023211"/>
    </source>
</evidence>
<dbReference type="GO" id="GO:0004519">
    <property type="term" value="F:endonuclease activity"/>
    <property type="evidence" value="ECO:0007669"/>
    <property type="project" value="UniProtKB-UniRule"/>
</dbReference>
<reference evidence="15 16" key="1">
    <citation type="submission" date="2015-09" db="EMBL/GenBank/DDBJ databases">
        <authorList>
            <consortium name="Pathogen Informatics"/>
        </authorList>
    </citation>
    <scope>NUCLEOTIDE SEQUENCE [LARGE SCALE GENOMIC DNA]</scope>
    <source>
        <strain evidence="15 16">2789STDY5608835</strain>
    </source>
</reference>
<evidence type="ECO:0000256" key="3">
    <source>
        <dbReference type="ARBA" id="ARBA00022722"/>
    </source>
</evidence>
<comment type="function">
    <text evidence="13">CRISPR (clustered regularly interspaced short palindromic repeat) is an adaptive immune system that provides protection against mobile genetic elements (viruses, transposable elements and conjugative plasmids). CRISPR clusters contain spacers, sequences complementary to antecedent mobile elements, and target invading nucleic acids. CRISPR clusters are transcribed and processed into CRISPR RNA (crRNA). In type II CRISPR systems correct processing of pre-crRNA requires a trans-encoded small RNA (tracrRNA), endogenous ribonuclease 3 (rnc) and this protein. The tracrRNA serves as a guide for ribonuclease 3-aided processing of pre-crRNA. Subsequently Cas9/crRNA/tracrRNA endonucleolytically cleaves linear or circular dsDNA target complementary to the spacer; Cas9 is inactive in the absence of the 2 guide RNAs (gRNA). Cas9 recognizes the protospacer adjacent motif (PAM) in the CRISPR repeat sequences to help distinguish self versus nonself, as targets within the bacterial CRISPR locus do not have PAMs. PAM recognition is also required for catalytic activity.</text>
</comment>
<dbReference type="InterPro" id="IPR033114">
    <property type="entry name" value="HNH_CAS9"/>
</dbReference>
<dbReference type="InterPro" id="IPR032237">
    <property type="entry name" value="Cas9_PI"/>
</dbReference>
<evidence type="ECO:0000259" key="14">
    <source>
        <dbReference type="PROSITE" id="PS51749"/>
    </source>
</evidence>
<protein>
    <recommendedName>
        <fullName evidence="13">CRISPR-associated endonuclease Cas9</fullName>
        <ecNumber evidence="13">3.1.-.-</ecNumber>
    </recommendedName>
</protein>
<evidence type="ECO:0000256" key="5">
    <source>
        <dbReference type="ARBA" id="ARBA00022759"/>
    </source>
</evidence>
<keyword evidence="5 13" id="KW-0255">Endonuclease</keyword>
<feature type="active site" description="For RuvC-like nuclease domain" evidence="13">
    <location>
        <position position="13"/>
    </location>
</feature>
<dbReference type="InterPro" id="IPR003615">
    <property type="entry name" value="HNH_nuc"/>
</dbReference>
<keyword evidence="7" id="KW-0460">Magnesium</keyword>
<keyword evidence="3 13" id="KW-0540">Nuclease</keyword>
<evidence type="ECO:0000313" key="16">
    <source>
        <dbReference type="Proteomes" id="UP000095395"/>
    </source>
</evidence>
<evidence type="ECO:0000313" key="15">
    <source>
        <dbReference type="EMBL" id="CUN38155.1"/>
    </source>
</evidence>
<keyword evidence="9 13" id="KW-0051">Antiviral defense</keyword>
<comment type="caution">
    <text evidence="13">Lacks conserved residue(s) required for the propagation of feature annotation.</text>
</comment>
<dbReference type="GO" id="GO:0016787">
    <property type="term" value="F:hydrolase activity"/>
    <property type="evidence" value="ECO:0007669"/>
    <property type="project" value="UniProtKB-KW"/>
</dbReference>
<dbReference type="Pfam" id="PF16593">
    <property type="entry name" value="Cas9-BH"/>
    <property type="match status" value="1"/>
</dbReference>
<accession>A0A173WIE2</accession>
<evidence type="ECO:0000256" key="10">
    <source>
        <dbReference type="ARBA" id="ARBA00023125"/>
    </source>
</evidence>
<keyword evidence="8 13" id="KW-0694">RNA-binding</keyword>
<comment type="domain">
    <text evidence="13">Has 2 endonuclease domains. The discontinuous RuvC-like domain cleaves the target DNA noncomplementary to crRNA while the HNH nuclease domain cleaves the target DNA complementary to crRNA.</text>
</comment>
<evidence type="ECO:0000256" key="12">
    <source>
        <dbReference type="ARBA" id="ARBA00046380"/>
    </source>
</evidence>
<evidence type="ECO:0000256" key="2">
    <source>
        <dbReference type="ARBA" id="ARBA00005244"/>
    </source>
</evidence>
<dbReference type="InterPro" id="IPR028629">
    <property type="entry name" value="Cas9"/>
</dbReference>
<comment type="similarity">
    <text evidence="13">Belongs to the CRISPR-associated Cas9 family.</text>
</comment>
<evidence type="ECO:0000256" key="9">
    <source>
        <dbReference type="ARBA" id="ARBA00023118"/>
    </source>
</evidence>
<comment type="cofactor">
    <cofactor evidence="1">
        <name>Mg(2+)</name>
        <dbReference type="ChEBI" id="CHEBI:18420"/>
    </cofactor>
</comment>
<evidence type="ECO:0000256" key="6">
    <source>
        <dbReference type="ARBA" id="ARBA00022801"/>
    </source>
</evidence>
<dbReference type="GO" id="GO:0003677">
    <property type="term" value="F:DNA binding"/>
    <property type="evidence" value="ECO:0007669"/>
    <property type="project" value="UniProtKB-UniRule"/>
</dbReference>
<proteinExistence type="inferred from homology"/>
<keyword evidence="11" id="KW-0464">Manganese</keyword>
<evidence type="ECO:0000256" key="8">
    <source>
        <dbReference type="ARBA" id="ARBA00022884"/>
    </source>
</evidence>
<dbReference type="HAMAP" id="MF_01480">
    <property type="entry name" value="Cas9"/>
    <property type="match status" value="1"/>
</dbReference>
<evidence type="ECO:0000256" key="7">
    <source>
        <dbReference type="ARBA" id="ARBA00022842"/>
    </source>
</evidence>
<dbReference type="Pfam" id="PF16592">
    <property type="entry name" value="Cas9_REC"/>
    <property type="match status" value="1"/>
</dbReference>
<dbReference type="GO" id="GO:0003723">
    <property type="term" value="F:RNA binding"/>
    <property type="evidence" value="ECO:0007669"/>
    <property type="project" value="UniProtKB-UniRule"/>
</dbReference>
<evidence type="ECO:0000256" key="13">
    <source>
        <dbReference type="HAMAP-Rule" id="MF_01480"/>
    </source>
</evidence>
<feature type="active site" description="Proton acceptor for HNH nuclease domain" evidence="13">
    <location>
        <position position="865"/>
    </location>
</feature>
<gene>
    <name evidence="13" type="primary">cas9</name>
    <name evidence="15" type="ORF">ERS852392_00193</name>
</gene>
<name>A0A173WIE2_9FIRM</name>
<dbReference type="PROSITE" id="PS51749">
    <property type="entry name" value="HNH_CAS9"/>
    <property type="match status" value="1"/>
</dbReference>
<feature type="domain" description="HNH Cas9-type" evidence="14">
    <location>
        <begin position="787"/>
        <end position="946"/>
    </location>
</feature>
<dbReference type="GO" id="GO:0043571">
    <property type="term" value="P:maintenance of CRISPR repeat elements"/>
    <property type="evidence" value="ECO:0007669"/>
    <property type="project" value="UniProtKB-UniRule"/>
</dbReference>
<dbReference type="EMBL" id="CYYR01000001">
    <property type="protein sequence ID" value="CUN38155.1"/>
    <property type="molecule type" value="Genomic_DNA"/>
</dbReference>
<dbReference type="GO" id="GO:0046872">
    <property type="term" value="F:metal ion binding"/>
    <property type="evidence" value="ECO:0007669"/>
    <property type="project" value="UniProtKB-UniRule"/>
</dbReference>
<dbReference type="Pfam" id="PF22702">
    <property type="entry name" value="Cas9_RuvC"/>
    <property type="match status" value="1"/>
</dbReference>
<organism evidence="15 16">
    <name type="scientific">Roseburia inulinivorans</name>
    <dbReference type="NCBI Taxonomy" id="360807"/>
    <lineage>
        <taxon>Bacteria</taxon>
        <taxon>Bacillati</taxon>
        <taxon>Bacillota</taxon>
        <taxon>Clostridia</taxon>
        <taxon>Lachnospirales</taxon>
        <taxon>Lachnospiraceae</taxon>
        <taxon>Roseburia</taxon>
    </lineage>
</organism>
<dbReference type="Proteomes" id="UP000095395">
    <property type="component" value="Unassembled WGS sequence"/>
</dbReference>